<dbReference type="GO" id="GO:0042350">
    <property type="term" value="P:GDP-L-fucose biosynthetic process"/>
    <property type="evidence" value="ECO:0007669"/>
    <property type="project" value="UniProtKB-ARBA"/>
</dbReference>
<keyword evidence="2" id="KW-0547">Nucleotide-binding</keyword>
<keyword evidence="1" id="KW-0808">Transferase</keyword>
<keyword evidence="5" id="KW-1185">Reference proteome</keyword>
<organism evidence="4 5">
    <name type="scientific">Ridgeia piscesae</name>
    <name type="common">Tubeworm</name>
    <dbReference type="NCBI Taxonomy" id="27915"/>
    <lineage>
        <taxon>Eukaryota</taxon>
        <taxon>Metazoa</taxon>
        <taxon>Spiralia</taxon>
        <taxon>Lophotrochozoa</taxon>
        <taxon>Annelida</taxon>
        <taxon>Polychaeta</taxon>
        <taxon>Sedentaria</taxon>
        <taxon>Canalipalpata</taxon>
        <taxon>Sabellida</taxon>
        <taxon>Siboglinidae</taxon>
        <taxon>Ridgeia</taxon>
    </lineage>
</organism>
<dbReference type="EMBL" id="JAODUO010000651">
    <property type="protein sequence ID" value="KAK2176614.1"/>
    <property type="molecule type" value="Genomic_DNA"/>
</dbReference>
<accession>A0AAD9KS14</accession>
<reference evidence="4" key="1">
    <citation type="journal article" date="2023" name="Mol. Biol. Evol.">
        <title>Third-Generation Sequencing Reveals the Adaptive Role of the Epigenome in Three Deep-Sea Polychaetes.</title>
        <authorList>
            <person name="Perez M."/>
            <person name="Aroh O."/>
            <person name="Sun Y."/>
            <person name="Lan Y."/>
            <person name="Juniper S.K."/>
            <person name="Young C.R."/>
            <person name="Angers B."/>
            <person name="Qian P.Y."/>
        </authorList>
    </citation>
    <scope>NUCLEOTIDE SEQUENCE</scope>
    <source>
        <strain evidence="4">R07B-5</strain>
    </source>
</reference>
<dbReference type="InterPro" id="IPR012887">
    <property type="entry name" value="GDP_fucose_pyrophosphorylase"/>
</dbReference>
<dbReference type="PANTHER" id="PTHR15045">
    <property type="entry name" value="FUCOSE-1-PHOSPHATE GUANYLYLTRANSFERASE"/>
    <property type="match status" value="1"/>
</dbReference>
<name>A0AAD9KS14_RIDPI</name>
<evidence type="ECO:0000256" key="1">
    <source>
        <dbReference type="ARBA" id="ARBA00022679"/>
    </source>
</evidence>
<dbReference type="AlphaFoldDB" id="A0AAD9KS14"/>
<dbReference type="GO" id="GO:0000166">
    <property type="term" value="F:nucleotide binding"/>
    <property type="evidence" value="ECO:0007669"/>
    <property type="project" value="UniProtKB-KW"/>
</dbReference>
<dbReference type="Proteomes" id="UP001209878">
    <property type="component" value="Unassembled WGS sequence"/>
</dbReference>
<sequence>MQESVARLRLKPLVQDLDSWSSQELIEGGISRHHTPKPDAFWDVVVLTAADEGQKIAYELQLKEKRDCGTIPTFCRYHVFSDPPGPKAGCGGSTLYVLQELDRLYGSKLKSYRVLLLNAGGQSQRLPSASVLGKVFTALPVGKPMYQLLEVKLAIYLPLLIRMKPGIFHASSDTIEAYDLGDGGDWTFEKAGFTAMAHPSSVEIGTTHGVFVLEENDSATTALAALRRCLRVLQKPSVQTMKDQGAIMTINGRQAVYTDSCFFFDHDVADKLLEFYRLNAPLDCEIDAYGDFLQALGPQATIDYTTDTKNVSQIEPKLAQVRQQIYHLLRDTPLNIVLLSASQFYHLGTMSEYIDHLCVDTVLARHVGFGRDVFNHLLESDPPADGFVDAIQGCLMHNRLPRSSTISHTAVVEYCDFDDAVDIGSRCVISNCASLKAVDVVIPDDKFLHTVAVRREGGDSEYVTMVLDIGDNLKTKAKSESGVGTLTFLGQPLSVAMEKLSLSVGDLFPNCTPPYSLWYAQLFPVCSSMSESFNQALGLLQTLSPSDTVVNGDVADSEPVTRSNGNTTDRMSMADMLQYKDVTAMLAYRRQLHDKIKSSQ</sequence>
<proteinExistence type="predicted"/>
<feature type="domain" description="GDP-fucose pyrophosphorylase" evidence="3">
    <location>
        <begin position="107"/>
        <end position="527"/>
    </location>
</feature>
<comment type="caution">
    <text evidence="4">The sequence shown here is derived from an EMBL/GenBank/DDBJ whole genome shotgun (WGS) entry which is preliminary data.</text>
</comment>
<evidence type="ECO:0000259" key="3">
    <source>
        <dbReference type="Pfam" id="PF07959"/>
    </source>
</evidence>
<evidence type="ECO:0000313" key="5">
    <source>
        <dbReference type="Proteomes" id="UP001209878"/>
    </source>
</evidence>
<dbReference type="PANTHER" id="PTHR15045:SF1">
    <property type="entry name" value="FUCOSE-1-PHOSPHATE GUANYLYLTRANSFERASE"/>
    <property type="match status" value="1"/>
</dbReference>
<evidence type="ECO:0000256" key="2">
    <source>
        <dbReference type="ARBA" id="ARBA00022741"/>
    </source>
</evidence>
<dbReference type="GO" id="GO:0016772">
    <property type="term" value="F:transferase activity, transferring phosphorus-containing groups"/>
    <property type="evidence" value="ECO:0007669"/>
    <property type="project" value="InterPro"/>
</dbReference>
<protein>
    <recommendedName>
        <fullName evidence="3">GDP-fucose pyrophosphorylase domain-containing protein</fullName>
    </recommendedName>
</protein>
<dbReference type="Pfam" id="PF07959">
    <property type="entry name" value="Fucose_pyrophosphorylase"/>
    <property type="match status" value="1"/>
</dbReference>
<evidence type="ECO:0000313" key="4">
    <source>
        <dbReference type="EMBL" id="KAK2176614.1"/>
    </source>
</evidence>
<gene>
    <name evidence="4" type="ORF">NP493_652g03000</name>
</gene>